<accession>A0AAD6L6H3</accession>
<feature type="compositionally biased region" description="Basic and acidic residues" evidence="1">
    <location>
        <begin position="293"/>
        <end position="304"/>
    </location>
</feature>
<keyword evidence="3" id="KW-1185">Reference proteome</keyword>
<evidence type="ECO:0000313" key="2">
    <source>
        <dbReference type="EMBL" id="KAJ6951239.1"/>
    </source>
</evidence>
<reference evidence="2" key="1">
    <citation type="journal article" date="2023" name="Mol. Ecol. Resour.">
        <title>Chromosome-level genome assembly of a triploid poplar Populus alba 'Berolinensis'.</title>
        <authorList>
            <person name="Chen S."/>
            <person name="Yu Y."/>
            <person name="Wang X."/>
            <person name="Wang S."/>
            <person name="Zhang T."/>
            <person name="Zhou Y."/>
            <person name="He R."/>
            <person name="Meng N."/>
            <person name="Wang Y."/>
            <person name="Liu W."/>
            <person name="Liu Z."/>
            <person name="Liu J."/>
            <person name="Guo Q."/>
            <person name="Huang H."/>
            <person name="Sederoff R.R."/>
            <person name="Wang G."/>
            <person name="Qu G."/>
            <person name="Chen S."/>
        </authorList>
    </citation>
    <scope>NUCLEOTIDE SEQUENCE</scope>
    <source>
        <strain evidence="2">SC-2020</strain>
    </source>
</reference>
<dbReference type="EMBL" id="JAQIZT010000019">
    <property type="protein sequence ID" value="KAJ6951239.1"/>
    <property type="molecule type" value="Genomic_DNA"/>
</dbReference>
<protein>
    <submittedName>
        <fullName evidence="2">Uncharacterized protein</fullName>
    </submittedName>
</protein>
<sequence length="532" mass="57949">MDKNRDFCPNSTMKIFGATANVSPISLEFKMLQEEVSYLPSDVLRKDSMGALQGMVEARIPTITKQKQYLPQWSGLLNSSGTWTPRTAVTGGAWAPKIRQREGAVMLPPLFDQSVGFFFSSASGWQIGCVGVSRSTAAQLLAEEAPLVCGCCSVPAGLELAAVGKETEGVKAAGSLVMAAPLFWPLLLEAEWRGTVRGSEKQRKRRAVAAVLIAAGEPNGGDREVGRRSEVGCSFRCWKMCSRRWVFGRAVLMNGEEALPHKSLGRDRPKTSDCADIGPRTDWADLGPRKGTKPTEEEKKKCRGESVPGGAGDGGLLARLRWLVDGGSGRLRLQSRNGWSAIDAFGGGGGGEEREAGRNSSGALLHASLPLAVHGASMVKATKPICPFICFAFFFVSSSWRKDQEASGDCAFVVSGRRRWRRNECCLVGNGARSVDAVMCGLLLEGLIRVLVSWPVMVKMEERPRERGSKEGMVVPSFWFWRACGWFSRRSWWVCWVELEMVEKGGEGTSGAGEEQLGERKPKATEGDDLCW</sequence>
<organism evidence="2 3">
    <name type="scientific">Populus alba x Populus x berolinensis</name>
    <dbReference type="NCBI Taxonomy" id="444605"/>
    <lineage>
        <taxon>Eukaryota</taxon>
        <taxon>Viridiplantae</taxon>
        <taxon>Streptophyta</taxon>
        <taxon>Embryophyta</taxon>
        <taxon>Tracheophyta</taxon>
        <taxon>Spermatophyta</taxon>
        <taxon>Magnoliopsida</taxon>
        <taxon>eudicotyledons</taxon>
        <taxon>Gunneridae</taxon>
        <taxon>Pentapetalae</taxon>
        <taxon>rosids</taxon>
        <taxon>fabids</taxon>
        <taxon>Malpighiales</taxon>
        <taxon>Salicaceae</taxon>
        <taxon>Saliceae</taxon>
        <taxon>Populus</taxon>
    </lineage>
</organism>
<dbReference type="Proteomes" id="UP001164929">
    <property type="component" value="Chromosome 19"/>
</dbReference>
<gene>
    <name evidence="2" type="ORF">NC653_040586</name>
</gene>
<name>A0AAD6L6H3_9ROSI</name>
<evidence type="ECO:0000256" key="1">
    <source>
        <dbReference type="SAM" id="MobiDB-lite"/>
    </source>
</evidence>
<feature type="compositionally biased region" description="Basic and acidic residues" evidence="1">
    <location>
        <begin position="517"/>
        <end position="526"/>
    </location>
</feature>
<evidence type="ECO:0000313" key="3">
    <source>
        <dbReference type="Proteomes" id="UP001164929"/>
    </source>
</evidence>
<feature type="region of interest" description="Disordered" evidence="1">
    <location>
        <begin position="261"/>
        <end position="310"/>
    </location>
</feature>
<feature type="compositionally biased region" description="Basic and acidic residues" evidence="1">
    <location>
        <begin position="261"/>
        <end position="273"/>
    </location>
</feature>
<proteinExistence type="predicted"/>
<comment type="caution">
    <text evidence="2">The sequence shown here is derived from an EMBL/GenBank/DDBJ whole genome shotgun (WGS) entry which is preliminary data.</text>
</comment>
<dbReference type="AlphaFoldDB" id="A0AAD6L6H3"/>
<feature type="region of interest" description="Disordered" evidence="1">
    <location>
        <begin position="506"/>
        <end position="532"/>
    </location>
</feature>